<dbReference type="InterPro" id="IPR032675">
    <property type="entry name" value="LRR_dom_sf"/>
</dbReference>
<dbReference type="SUPFAM" id="SSF52058">
    <property type="entry name" value="L domain-like"/>
    <property type="match status" value="1"/>
</dbReference>
<organism evidence="1 2">
    <name type="scientific">Oikopleura dioica</name>
    <name type="common">Tunicate</name>
    <dbReference type="NCBI Taxonomy" id="34765"/>
    <lineage>
        <taxon>Eukaryota</taxon>
        <taxon>Metazoa</taxon>
        <taxon>Chordata</taxon>
        <taxon>Tunicata</taxon>
        <taxon>Appendicularia</taxon>
        <taxon>Copelata</taxon>
        <taxon>Oikopleuridae</taxon>
        <taxon>Oikopleura</taxon>
    </lineage>
</organism>
<dbReference type="InterPro" id="IPR001611">
    <property type="entry name" value="Leu-rich_rpt"/>
</dbReference>
<keyword evidence="2" id="KW-1185">Reference proteome</keyword>
<protein>
    <submittedName>
        <fullName evidence="1">Oidioi.mRNA.OKI2018_I69.chr2.g8125.t1.cds</fullName>
    </submittedName>
</protein>
<sequence length="579" mass="68170">MIQKENAESEKDGEVLRITKRELIQGFISEISVSQNRCLRLLSLPNCDLEHFDVILRQCPSLEWLDLSQNLIDYLPSGNAFARAKNLKLLNLHNNGIHTVKCLLGLSFCQGLIGLTLYNTPIASRKGYRHHMLNTVYSLKALDHFIASDQELIEDANFKNADFRPFGKNFRINLLPALFSPSSLAKIIHQITHVMCHFSPVTLIQRVVRGHLVRRRISRNGGKPFRPASVKPRGRDLLPEEWKFEKGSVEINERKLREILKDENEKNAKDFWRELSFPDLSKNSVEDGLYGKSTKIADAERALPFEALRRKQAHEIEKRNLEIYRDALAENTLEEKTEKLRAWKAEKNAKKNARNATNDILRRVSRSIDAAKAIESAYLIRDKKTRHVKTVERKNKLKQEEAKIQENIEHFKETYRINAVSARKAERQEINEFLAAQSQQIYDKKKKLISDFREEKSSKDKDLKWKRENQRKFSEYYVKLEKEIIKYNVRINREQYISKCRETSERVRDDLEAGKDRKFNLLAQDMQYYHRYNNRYRSRLQNSRNKVREKIEKRTLEAHDYVNTKTTREPFQLPYVEPA</sequence>
<dbReference type="EMBL" id="OU015567">
    <property type="protein sequence ID" value="CAG5114043.1"/>
    <property type="molecule type" value="Genomic_DNA"/>
</dbReference>
<accession>A0ABN7TEJ5</accession>
<gene>
    <name evidence="1" type="ORF">OKIOD_LOCUS16890</name>
</gene>
<evidence type="ECO:0000313" key="1">
    <source>
        <dbReference type="EMBL" id="CAG5114043.1"/>
    </source>
</evidence>
<evidence type="ECO:0000313" key="2">
    <source>
        <dbReference type="Proteomes" id="UP001158576"/>
    </source>
</evidence>
<proteinExistence type="predicted"/>
<dbReference type="PANTHER" id="PTHR46723">
    <property type="entry name" value="LEUCINE-RICH REPEAT AND IQ DOMAIN-CONTAINING PROTEIN 3"/>
    <property type="match status" value="1"/>
</dbReference>
<dbReference type="Proteomes" id="UP001158576">
    <property type="component" value="Chromosome 2"/>
</dbReference>
<dbReference type="PROSITE" id="PS50096">
    <property type="entry name" value="IQ"/>
    <property type="match status" value="1"/>
</dbReference>
<dbReference type="PANTHER" id="PTHR46723:SF1">
    <property type="entry name" value="LEUCINE-RICH REPEAT AND IQ DOMAIN-CONTAINING PROTEIN 3"/>
    <property type="match status" value="1"/>
</dbReference>
<name>A0ABN7TEJ5_OIKDI</name>
<dbReference type="Gene3D" id="3.80.10.10">
    <property type="entry name" value="Ribonuclease Inhibitor"/>
    <property type="match status" value="1"/>
</dbReference>
<dbReference type="InterPro" id="IPR052859">
    <property type="entry name" value="LRR-IQ_domain_protein"/>
</dbReference>
<reference evidence="1 2" key="1">
    <citation type="submission" date="2021-04" db="EMBL/GenBank/DDBJ databases">
        <authorList>
            <person name="Bliznina A."/>
        </authorList>
    </citation>
    <scope>NUCLEOTIDE SEQUENCE [LARGE SCALE GENOMIC DNA]</scope>
</reference>
<dbReference type="PROSITE" id="PS51450">
    <property type="entry name" value="LRR"/>
    <property type="match status" value="2"/>
</dbReference>